<reference evidence="2" key="1">
    <citation type="journal article" date="2017" name="Nat. Ecol. Evol.">
        <title>Genome expansion and lineage-specific genetic innovations in the forest pathogenic fungi Armillaria.</title>
        <authorList>
            <person name="Sipos G."/>
            <person name="Prasanna A.N."/>
            <person name="Walter M.C."/>
            <person name="O'Connor E."/>
            <person name="Balint B."/>
            <person name="Krizsan K."/>
            <person name="Kiss B."/>
            <person name="Hess J."/>
            <person name="Varga T."/>
            <person name="Slot J."/>
            <person name="Riley R."/>
            <person name="Boka B."/>
            <person name="Rigling D."/>
            <person name="Barry K."/>
            <person name="Lee J."/>
            <person name="Mihaltcheva S."/>
            <person name="LaButti K."/>
            <person name="Lipzen A."/>
            <person name="Waldron R."/>
            <person name="Moloney N.M."/>
            <person name="Sperisen C."/>
            <person name="Kredics L."/>
            <person name="Vagvoelgyi C."/>
            <person name="Patrignani A."/>
            <person name="Fitzpatrick D."/>
            <person name="Nagy I."/>
            <person name="Doyle S."/>
            <person name="Anderson J.B."/>
            <person name="Grigoriev I.V."/>
            <person name="Gueldener U."/>
            <person name="Muensterkoetter M."/>
            <person name="Nagy L.G."/>
        </authorList>
    </citation>
    <scope>NUCLEOTIDE SEQUENCE [LARGE SCALE GENOMIC DNA]</scope>
    <source>
        <strain evidence="2">Ar21-2</strain>
    </source>
</reference>
<dbReference type="EMBL" id="KZ293719">
    <property type="protein sequence ID" value="PBK82297.1"/>
    <property type="molecule type" value="Genomic_DNA"/>
</dbReference>
<dbReference type="OrthoDB" id="3237761at2759"/>
<keyword evidence="2" id="KW-1185">Reference proteome</keyword>
<name>A0A2H3CZV6_ARMGA</name>
<dbReference type="Proteomes" id="UP000217790">
    <property type="component" value="Unassembled WGS sequence"/>
</dbReference>
<accession>A0A2H3CZV6</accession>
<organism evidence="1 2">
    <name type="scientific">Armillaria gallica</name>
    <name type="common">Bulbous honey fungus</name>
    <name type="synonym">Armillaria bulbosa</name>
    <dbReference type="NCBI Taxonomy" id="47427"/>
    <lineage>
        <taxon>Eukaryota</taxon>
        <taxon>Fungi</taxon>
        <taxon>Dikarya</taxon>
        <taxon>Basidiomycota</taxon>
        <taxon>Agaricomycotina</taxon>
        <taxon>Agaricomycetes</taxon>
        <taxon>Agaricomycetidae</taxon>
        <taxon>Agaricales</taxon>
        <taxon>Marasmiineae</taxon>
        <taxon>Physalacriaceae</taxon>
        <taxon>Armillaria</taxon>
    </lineage>
</organism>
<dbReference type="AlphaFoldDB" id="A0A2H3CZV6"/>
<gene>
    <name evidence="1" type="ORF">ARMGADRAFT_1090514</name>
</gene>
<evidence type="ECO:0000313" key="1">
    <source>
        <dbReference type="EMBL" id="PBK82297.1"/>
    </source>
</evidence>
<protein>
    <submittedName>
        <fullName evidence="1">Uncharacterized protein</fullName>
    </submittedName>
</protein>
<sequence>MAVVVQRKNAASHNWIPHLQDGLFTFDTPNLKHTTVSIQPNCGNDAYLFRIKYMPLSAIWLMNVFNAGSRVSFYDSTGRLVNGTVQSITRTSDGAQSVLIKRDNGGTLTLPSASVFQA</sequence>
<evidence type="ECO:0000313" key="2">
    <source>
        <dbReference type="Proteomes" id="UP000217790"/>
    </source>
</evidence>
<proteinExistence type="predicted"/>
<dbReference type="InParanoid" id="A0A2H3CZV6"/>